<dbReference type="Pfam" id="PF17900">
    <property type="entry name" value="Peptidase_M1_N"/>
    <property type="match status" value="1"/>
</dbReference>
<comment type="caution">
    <text evidence="17">The sequence shown here is derived from an EMBL/GenBank/DDBJ whole genome shotgun (WGS) entry which is preliminary data.</text>
</comment>
<dbReference type="SUPFAM" id="SSF63737">
    <property type="entry name" value="Leukotriene A4 hydrolase N-terminal domain"/>
    <property type="match status" value="1"/>
</dbReference>
<name>A0A7X5QZY6_9MICO</name>
<evidence type="ECO:0000259" key="15">
    <source>
        <dbReference type="Pfam" id="PF11838"/>
    </source>
</evidence>
<gene>
    <name evidence="17" type="ORF">FHX76_000906</name>
</gene>
<dbReference type="NCBIfam" id="TIGR02412">
    <property type="entry name" value="pepN_strep_liv"/>
    <property type="match status" value="1"/>
</dbReference>
<evidence type="ECO:0000256" key="11">
    <source>
        <dbReference type="ARBA" id="ARBA00023049"/>
    </source>
</evidence>
<keyword evidence="9 17" id="KW-0378">Hydrolase</keyword>
<evidence type="ECO:0000256" key="5">
    <source>
        <dbReference type="ARBA" id="ARBA00015611"/>
    </source>
</evidence>
<evidence type="ECO:0000256" key="12">
    <source>
        <dbReference type="ARBA" id="ARBA00029811"/>
    </source>
</evidence>
<dbReference type="GO" id="GO:0016285">
    <property type="term" value="F:alanyl aminopeptidase activity"/>
    <property type="evidence" value="ECO:0007669"/>
    <property type="project" value="UniProtKB-EC"/>
</dbReference>
<evidence type="ECO:0000256" key="6">
    <source>
        <dbReference type="ARBA" id="ARBA00022438"/>
    </source>
</evidence>
<keyword evidence="18" id="KW-1185">Reference proteome</keyword>
<keyword evidence="7" id="KW-0645">Protease</keyword>
<evidence type="ECO:0000256" key="3">
    <source>
        <dbReference type="ARBA" id="ARBA00010136"/>
    </source>
</evidence>
<dbReference type="InterPro" id="IPR012778">
    <property type="entry name" value="Pept_M1_aminopeptidase"/>
</dbReference>
<dbReference type="GO" id="GO:0005615">
    <property type="term" value="C:extracellular space"/>
    <property type="evidence" value="ECO:0007669"/>
    <property type="project" value="TreeGrafter"/>
</dbReference>
<dbReference type="GO" id="GO:0016020">
    <property type="term" value="C:membrane"/>
    <property type="evidence" value="ECO:0007669"/>
    <property type="project" value="TreeGrafter"/>
</dbReference>
<dbReference type="Gene3D" id="1.10.390.10">
    <property type="entry name" value="Neutral Protease Domain 2"/>
    <property type="match status" value="1"/>
</dbReference>
<dbReference type="Pfam" id="PF01433">
    <property type="entry name" value="Peptidase_M1"/>
    <property type="match status" value="1"/>
</dbReference>
<accession>A0A7X5QZY6</accession>
<keyword evidence="8" id="KW-0479">Metal-binding</keyword>
<feature type="domain" description="ERAP1-like C-terminal" evidence="15">
    <location>
        <begin position="533"/>
        <end position="846"/>
    </location>
</feature>
<dbReference type="InterPro" id="IPR001930">
    <property type="entry name" value="Peptidase_M1"/>
</dbReference>
<evidence type="ECO:0000313" key="17">
    <source>
        <dbReference type="EMBL" id="NIH53038.1"/>
    </source>
</evidence>
<dbReference type="SUPFAM" id="SSF55486">
    <property type="entry name" value="Metalloproteases ('zincins'), catalytic domain"/>
    <property type="match status" value="1"/>
</dbReference>
<dbReference type="AlphaFoldDB" id="A0A7X5QZY6"/>
<comment type="catalytic activity">
    <reaction evidence="1">
        <text>Release of an N-terminal amino acid, Xaa-|-Yaa- from a peptide, amide or arylamide. Xaa is preferably Ala, but may be most amino acids including Pro (slow action). When a terminal hydrophobic residue is followed by a prolyl residue, the two may be released as an intact Xaa-Pro dipeptide.</text>
        <dbReference type="EC" id="3.4.11.2"/>
    </reaction>
</comment>
<evidence type="ECO:0000256" key="10">
    <source>
        <dbReference type="ARBA" id="ARBA00022833"/>
    </source>
</evidence>
<dbReference type="InterPro" id="IPR014782">
    <property type="entry name" value="Peptidase_M1_dom"/>
</dbReference>
<reference evidence="17 18" key="1">
    <citation type="submission" date="2020-02" db="EMBL/GenBank/DDBJ databases">
        <title>Sequencing the genomes of 1000 actinobacteria strains.</title>
        <authorList>
            <person name="Klenk H.-P."/>
        </authorList>
    </citation>
    <scope>NUCLEOTIDE SEQUENCE [LARGE SCALE GENOMIC DNA]</scope>
    <source>
        <strain evidence="17 18">DSM 27960</strain>
    </source>
</reference>
<dbReference type="InterPro" id="IPR027268">
    <property type="entry name" value="Peptidase_M4/M1_CTD_sf"/>
</dbReference>
<dbReference type="EMBL" id="JAAMOX010000001">
    <property type="protein sequence ID" value="NIH53038.1"/>
    <property type="molecule type" value="Genomic_DNA"/>
</dbReference>
<dbReference type="Pfam" id="PF11838">
    <property type="entry name" value="ERAP1_C"/>
    <property type="match status" value="1"/>
</dbReference>
<evidence type="ECO:0000256" key="4">
    <source>
        <dbReference type="ARBA" id="ARBA00012564"/>
    </source>
</evidence>
<dbReference type="CDD" id="cd09602">
    <property type="entry name" value="M1_APN"/>
    <property type="match status" value="1"/>
</dbReference>
<evidence type="ECO:0000313" key="18">
    <source>
        <dbReference type="Proteomes" id="UP000541033"/>
    </source>
</evidence>
<dbReference type="GO" id="GO:0070006">
    <property type="term" value="F:metalloaminopeptidase activity"/>
    <property type="evidence" value="ECO:0007669"/>
    <property type="project" value="TreeGrafter"/>
</dbReference>
<dbReference type="Proteomes" id="UP000541033">
    <property type="component" value="Unassembled WGS sequence"/>
</dbReference>
<dbReference type="InterPro" id="IPR050344">
    <property type="entry name" value="Peptidase_M1_aminopeptidases"/>
</dbReference>
<keyword evidence="11" id="KW-0482">Metalloprotease</keyword>
<evidence type="ECO:0000256" key="9">
    <source>
        <dbReference type="ARBA" id="ARBA00022801"/>
    </source>
</evidence>
<dbReference type="FunFam" id="2.60.40.1730:FF:000010">
    <property type="entry name" value="Putative aminopeptidase N"/>
    <property type="match status" value="1"/>
</dbReference>
<evidence type="ECO:0000259" key="14">
    <source>
        <dbReference type="Pfam" id="PF01433"/>
    </source>
</evidence>
<dbReference type="InterPro" id="IPR024571">
    <property type="entry name" value="ERAP1-like_C_dom"/>
</dbReference>
<dbReference type="GO" id="GO:0005737">
    <property type="term" value="C:cytoplasm"/>
    <property type="evidence" value="ECO:0007669"/>
    <property type="project" value="TreeGrafter"/>
</dbReference>
<dbReference type="GO" id="GO:0008270">
    <property type="term" value="F:zinc ion binding"/>
    <property type="evidence" value="ECO:0007669"/>
    <property type="project" value="InterPro"/>
</dbReference>
<feature type="domain" description="Aminopeptidase N-like N-terminal" evidence="16">
    <location>
        <begin position="22"/>
        <end position="193"/>
    </location>
</feature>
<dbReference type="GO" id="GO:0043171">
    <property type="term" value="P:peptide catabolic process"/>
    <property type="evidence" value="ECO:0007669"/>
    <property type="project" value="TreeGrafter"/>
</dbReference>
<dbReference type="GO" id="GO:0006508">
    <property type="term" value="P:proteolysis"/>
    <property type="evidence" value="ECO:0007669"/>
    <property type="project" value="UniProtKB-KW"/>
</dbReference>
<keyword evidence="10" id="KW-0862">Zinc</keyword>
<dbReference type="GO" id="GO:0042277">
    <property type="term" value="F:peptide binding"/>
    <property type="evidence" value="ECO:0007669"/>
    <property type="project" value="TreeGrafter"/>
</dbReference>
<dbReference type="PANTHER" id="PTHR11533:SF174">
    <property type="entry name" value="PUROMYCIN-SENSITIVE AMINOPEPTIDASE-RELATED"/>
    <property type="match status" value="1"/>
</dbReference>
<dbReference type="EC" id="3.4.11.2" evidence="4"/>
<keyword evidence="6 17" id="KW-0031">Aminopeptidase</keyword>
<comment type="similarity">
    <text evidence="3">Belongs to the peptidase M1 family.</text>
</comment>
<dbReference type="PRINTS" id="PR00756">
    <property type="entry name" value="ALADIPTASE"/>
</dbReference>
<evidence type="ECO:0000256" key="2">
    <source>
        <dbReference type="ARBA" id="ARBA00001947"/>
    </source>
</evidence>
<protein>
    <recommendedName>
        <fullName evidence="5">Aminopeptidase N</fullName>
        <ecNumber evidence="4">3.4.11.2</ecNumber>
    </recommendedName>
    <alternativeName>
        <fullName evidence="12">Alanine aminopeptidase</fullName>
    </alternativeName>
    <alternativeName>
        <fullName evidence="13">Lysyl aminopeptidase</fullName>
    </alternativeName>
</protein>
<proteinExistence type="inferred from homology"/>
<evidence type="ECO:0000256" key="1">
    <source>
        <dbReference type="ARBA" id="ARBA00000098"/>
    </source>
</evidence>
<dbReference type="RefSeq" id="WP_167148328.1">
    <property type="nucleotide sequence ID" value="NZ_JAAMOX010000001.1"/>
</dbReference>
<dbReference type="FunFam" id="1.10.390.10:FF:000004">
    <property type="entry name" value="Aminopeptidase N"/>
    <property type="match status" value="1"/>
</dbReference>
<dbReference type="InterPro" id="IPR042097">
    <property type="entry name" value="Aminopeptidase_N-like_N_sf"/>
</dbReference>
<evidence type="ECO:0000256" key="8">
    <source>
        <dbReference type="ARBA" id="ARBA00022723"/>
    </source>
</evidence>
<dbReference type="Gene3D" id="2.60.40.1730">
    <property type="entry name" value="tricorn interacting facor f3 domain"/>
    <property type="match status" value="1"/>
</dbReference>
<comment type="cofactor">
    <cofactor evidence="2">
        <name>Zn(2+)</name>
        <dbReference type="ChEBI" id="CHEBI:29105"/>
    </cofactor>
</comment>
<dbReference type="PANTHER" id="PTHR11533">
    <property type="entry name" value="PROTEASE M1 ZINC METALLOPROTEASE"/>
    <property type="match status" value="1"/>
</dbReference>
<dbReference type="InterPro" id="IPR045357">
    <property type="entry name" value="Aminopeptidase_N-like_N"/>
</dbReference>
<organism evidence="17 18">
    <name type="scientific">Lysinibacter cavernae</name>
    <dbReference type="NCBI Taxonomy" id="1640652"/>
    <lineage>
        <taxon>Bacteria</taxon>
        <taxon>Bacillati</taxon>
        <taxon>Actinomycetota</taxon>
        <taxon>Actinomycetes</taxon>
        <taxon>Micrococcales</taxon>
        <taxon>Microbacteriaceae</taxon>
        <taxon>Lysinibacter</taxon>
    </lineage>
</organism>
<feature type="domain" description="Peptidase M1 membrane alanine aminopeptidase" evidence="14">
    <location>
        <begin position="234"/>
        <end position="449"/>
    </location>
</feature>
<evidence type="ECO:0000256" key="7">
    <source>
        <dbReference type="ARBA" id="ARBA00022670"/>
    </source>
</evidence>
<evidence type="ECO:0000259" key="16">
    <source>
        <dbReference type="Pfam" id="PF17900"/>
    </source>
</evidence>
<evidence type="ECO:0000256" key="13">
    <source>
        <dbReference type="ARBA" id="ARBA00031533"/>
    </source>
</evidence>
<sequence length="867" mass="95010">MPGENLTRTEAIERAALISVESYEVTLDLTTGPEVFRSETTVRFSATLPAGQDKASTFIDAFTRTVHSVTLNGVALDPSAVSDGIRIQLDGLAADNVLTVIADAEYTNTGEGLHRFVDPVDNEVYLYTQFEVPDSRRMFAVFEQPDLKASFTFAVTTPSHWKVISNEAAASSVATDGTLVTVFEPTPRISSYITALIAGPYAEVRSELTSSDGRVIPLGLFGRASLTEYLDADYIFEKTRQGFAFFEEKFGHPYPFSKYDQLFVPEFNAGAMENAGAVTFTETYVFRSQVTDAVRERRVVTVLHELAHMWFGDLVTMRWWNDLWLNESFAEYMSTLATAEATEWTEAWTTFAALEKSWAYRQDQLPSTHPIVATINDLEDVQVNFDGITYAKGASVLKQLVAWVGQDDFLTGVNRYFTKHAWGNTELTDLMVELEATSGRDLADWSQKWLETAGVNTLRTVIETDDDGIITRFAIAQSAHPEYPTIRPHRLAVGLYNTVDGVLARTNRIELDVDGELTEVPELVGMPRPELALVNDDDLAYAKVRLDDLSALTAFDSLSLVSDPLARALVWGSLWDETRDAERRPSDFVQLVLRHVGSETESTTLRTVLGQLTLAADLYVAPASREAVRKEVGDALWRLALEASAGSDAQFQFVRNFASFAHTEAQLDAVSDLLEERVTLKGLDIDTDLGWELLIALAAGGRITPDEIDEALASDNTSSGQQSAAHARAALPTAADKQAAWDAVVTDASASNLVVRATALGFLQADDLSLLEPFLPRYFDSLGRLWTERSYAISSTLITGLYPSPLAAHPTLGPALVSATTEWLDTNPEPAALRRLIVENLAGVERALAAQHADAMLTPTGGAGDDA</sequence>